<dbReference type="AlphaFoldDB" id="A0A226DG11"/>
<dbReference type="InterPro" id="IPR018936">
    <property type="entry name" value="PI3/4_kinase_CS"/>
</dbReference>
<dbReference type="InterPro" id="IPR015433">
    <property type="entry name" value="PI3/4_kinase"/>
</dbReference>
<feature type="region of interest" description="Disordered" evidence="8">
    <location>
        <begin position="402"/>
        <end position="422"/>
    </location>
</feature>
<dbReference type="Proteomes" id="UP000198287">
    <property type="component" value="Unassembled WGS sequence"/>
</dbReference>
<dbReference type="InterPro" id="IPR057754">
    <property type="entry name" value="PI4-kinase_beta/PIK1_cat"/>
</dbReference>
<dbReference type="PROSITE" id="PS00915">
    <property type="entry name" value="PI3_4_KINASE_1"/>
    <property type="match status" value="1"/>
</dbReference>
<accession>A0A226DG11</accession>
<name>A0A226DG11_FOLCA</name>
<dbReference type="OMA" id="SCDSREP"/>
<dbReference type="InterPro" id="IPR049160">
    <property type="entry name" value="PI4KB-PIK1_PIK"/>
</dbReference>
<dbReference type="InterPro" id="IPR001263">
    <property type="entry name" value="PI3K_accessory_dom"/>
</dbReference>
<dbReference type="CDD" id="cd05168">
    <property type="entry name" value="PI4Kc_III_beta"/>
    <property type="match status" value="1"/>
</dbReference>
<feature type="compositionally biased region" description="Low complexity" evidence="8">
    <location>
        <begin position="335"/>
        <end position="347"/>
    </location>
</feature>
<evidence type="ECO:0000313" key="12">
    <source>
        <dbReference type="Proteomes" id="UP000198287"/>
    </source>
</evidence>
<protein>
    <recommendedName>
        <fullName evidence="7">Phosphatidylinositol 4-kinase beta</fullName>
        <ecNumber evidence="2">2.7.1.67</ecNumber>
    </recommendedName>
</protein>
<dbReference type="Gene3D" id="1.10.1070.11">
    <property type="entry name" value="Phosphatidylinositol 3-/4-kinase, catalytic domain"/>
    <property type="match status" value="1"/>
</dbReference>
<feature type="compositionally biased region" description="Basic and acidic residues" evidence="8">
    <location>
        <begin position="356"/>
        <end position="365"/>
    </location>
</feature>
<dbReference type="OrthoDB" id="10264149at2759"/>
<dbReference type="Pfam" id="PF00454">
    <property type="entry name" value="PI3_PI4_kinase"/>
    <property type="match status" value="1"/>
</dbReference>
<reference evidence="11 12" key="1">
    <citation type="submission" date="2015-12" db="EMBL/GenBank/DDBJ databases">
        <title>The genome of Folsomia candida.</title>
        <authorList>
            <person name="Faddeeva A."/>
            <person name="Derks M.F."/>
            <person name="Anvar Y."/>
            <person name="Smit S."/>
            <person name="Van Straalen N."/>
            <person name="Roelofs D."/>
        </authorList>
    </citation>
    <scope>NUCLEOTIDE SEQUENCE [LARGE SCALE GENOMIC DNA]</scope>
    <source>
        <strain evidence="11 12">VU population</strain>
        <tissue evidence="11">Whole body</tissue>
    </source>
</reference>
<evidence type="ECO:0000259" key="10">
    <source>
        <dbReference type="PROSITE" id="PS51545"/>
    </source>
</evidence>
<dbReference type="SMART" id="SM00146">
    <property type="entry name" value="PI3Kc"/>
    <property type="match status" value="1"/>
</dbReference>
<comment type="catalytic activity">
    <reaction evidence="5">
        <text>a 1,2-diacyl-sn-glycero-3-phospho-(1D-myo-inositol) + ATP = a 1,2-diacyl-sn-glycero-3-phospho-(1D-myo-inositol 4-phosphate) + ADP + H(+)</text>
        <dbReference type="Rhea" id="RHEA:19877"/>
        <dbReference type="ChEBI" id="CHEBI:15378"/>
        <dbReference type="ChEBI" id="CHEBI:30616"/>
        <dbReference type="ChEBI" id="CHEBI:57880"/>
        <dbReference type="ChEBI" id="CHEBI:58178"/>
        <dbReference type="ChEBI" id="CHEBI:456216"/>
        <dbReference type="EC" id="2.7.1.67"/>
    </reaction>
    <physiologicalReaction direction="left-to-right" evidence="5">
        <dbReference type="Rhea" id="RHEA:19878"/>
    </physiologicalReaction>
</comment>
<feature type="region of interest" description="Disordered" evidence="8">
    <location>
        <begin position="631"/>
        <end position="687"/>
    </location>
</feature>
<dbReference type="EMBL" id="LNIX01000019">
    <property type="protein sequence ID" value="OXA44482.1"/>
    <property type="molecule type" value="Genomic_DNA"/>
</dbReference>
<evidence type="ECO:0000256" key="8">
    <source>
        <dbReference type="SAM" id="MobiDB-lite"/>
    </source>
</evidence>
<keyword evidence="3" id="KW-0808">Transferase</keyword>
<sequence>MDPSSHHRKVPPELLSFPGVHSVCRAADNFGNGISTGKSSHHQRNRSLDSWAILRSSSRDCDSSSAILTSPLKLSTLPSPIEPHPQEGAGGGGVLDPLGMSIDYHHNHQAPLYHRQHSRNRSLDSAQVQSYLQFNVSPDIMDDLDLNPLQLQLVSAASKSHTPISNDRILSLKQQTHFHYCRLHRDSDSSESPDSQLSQLSSAMGVVVCPSKLNKCTCACAVNSDDSGICSGASGTTGSETDDVTSRVACDHCKDHDDDTDGHDFNCGSPRLSFDSAIIMTEEDTEMFDQFDETADTMLLNNEASFSFTNCETKSSEDLERTLTNQLIPNGEILNLSLPTTTTPTPNYDDDDDNEEQRAVETEPTEKCVELPVVIENVVAPSPSSSSGGTSLFSRMRVNARNNKVPTSKPSPVTSGGSNIASGMRNKLRLNFGKEKKAKNVTTPAESEAAKTDNVNTEKGVDPILMIEEKASGSNAKDLNDQEAQMDVKFKKGSLPQTIANNSWLLRFFESQVFNMSYAIGYLFSSKEPGVQQYIVNKLFTFPKKEVDLYLPELVTMYLQMPDIAEVLHPYFVHRCRKSVAFSLQCAWLLDAYSSDGQTRKKSLGTKLKAMILNDSMRPKGKDGKLFRKLSSIQSPSSPSSTEPPNFPPSGYATHTLGVPSKTKTHQRSFSDAPMMKPGFSEDNLDMNRNRHKRVGSLGLPRNCLGDLTSGHCFDNGCTCFQSVFNDVKPSEGCRCGAPRLSPQLEFMNSLIQIGKNLSSIPNKDDKPPKLIAELNLLNLNLPARVWIPVHGHIPHVVLRIPPQDATVLNSKDKTPYMIYAEVLEVPDVESARVPPKPTINNLLRHSRSEENIIEAESKSSEVPKDLLTESHASSSNLNIPTISSSGDLHSNSDCWSQEDDEISLQYLQMKTKTRNEDTISQMSIDSCDSREPMMVSAIDIRRRLSESLNAPKSTFQRDPEDPSASVLKEQFSIKVKRIQDSSPFGQLNGWRLLPCIVKCGDDLRQELLAYQLLTLLKDMWEEERVALWVRPCRIFVLSSDSGMIEPAVNTVSLHQIKKHSKLSLLEYFQQEHGPENSEAFLTAQRNFVESCAAYCLICYLMQVKDRHNGNILLDNEGHIIHIDFGFILSTSPKNLGFENSPFKLTDEFVQVMGGPGSDMFEYFKILMLQGLVAARKYSDRILHVVEIMGSGSQLPCFKSGVSTITSLKSRFHMSMTEDQLQALVNDLVNQALRSFTTMMYDRFQYFTNGIL</sequence>
<gene>
    <name evidence="11" type="ORF">Fcan01_20863</name>
</gene>
<dbReference type="PROSITE" id="PS50290">
    <property type="entry name" value="PI3_4_KINASE_3"/>
    <property type="match status" value="1"/>
</dbReference>
<evidence type="ECO:0000259" key="9">
    <source>
        <dbReference type="PROSITE" id="PS50290"/>
    </source>
</evidence>
<dbReference type="EC" id="2.7.1.67" evidence="2"/>
<dbReference type="SUPFAM" id="SSF56112">
    <property type="entry name" value="Protein kinase-like (PK-like)"/>
    <property type="match status" value="1"/>
</dbReference>
<comment type="subcellular location">
    <subcellularLocation>
        <location evidence="1">Mitochondrion outer membrane</location>
        <topology evidence="1">Peripheral membrane protein</topology>
    </subcellularLocation>
    <subcellularLocation>
        <location evidence="6">Rough endoplasmic reticulum membrane</location>
        <topology evidence="6">Peripheral membrane protein</topology>
    </subcellularLocation>
</comment>
<feature type="region of interest" description="Disordered" evidence="8">
    <location>
        <begin position="335"/>
        <end position="365"/>
    </location>
</feature>
<dbReference type="GO" id="GO:0004430">
    <property type="term" value="F:1-phosphatidylinositol 4-kinase activity"/>
    <property type="evidence" value="ECO:0007669"/>
    <property type="project" value="UniProtKB-EC"/>
</dbReference>
<evidence type="ECO:0000256" key="7">
    <source>
        <dbReference type="ARBA" id="ARBA00039877"/>
    </source>
</evidence>
<dbReference type="Pfam" id="PF21245">
    <property type="entry name" value="PI4KB-PIK1_PIK"/>
    <property type="match status" value="1"/>
</dbReference>
<evidence type="ECO:0000313" key="11">
    <source>
        <dbReference type="EMBL" id="OXA44482.1"/>
    </source>
</evidence>
<feature type="compositionally biased region" description="Polar residues" evidence="8">
    <location>
        <begin position="402"/>
        <end position="421"/>
    </location>
</feature>
<comment type="caution">
    <text evidence="11">The sequence shown here is derived from an EMBL/GenBank/DDBJ whole genome shotgun (WGS) entry which is preliminary data.</text>
</comment>
<dbReference type="PANTHER" id="PTHR10048">
    <property type="entry name" value="PHOSPHATIDYLINOSITOL KINASE"/>
    <property type="match status" value="1"/>
</dbReference>
<dbReference type="STRING" id="158441.A0A226DG11"/>
<dbReference type="PROSITE" id="PS00916">
    <property type="entry name" value="PI3_4_KINASE_2"/>
    <property type="match status" value="1"/>
</dbReference>
<evidence type="ECO:0000256" key="5">
    <source>
        <dbReference type="ARBA" id="ARBA00036767"/>
    </source>
</evidence>
<dbReference type="InterPro" id="IPR000403">
    <property type="entry name" value="PI3/4_kinase_cat_dom"/>
</dbReference>
<evidence type="ECO:0000256" key="4">
    <source>
        <dbReference type="ARBA" id="ARBA00022777"/>
    </source>
</evidence>
<dbReference type="GO" id="GO:0005741">
    <property type="term" value="C:mitochondrial outer membrane"/>
    <property type="evidence" value="ECO:0007669"/>
    <property type="project" value="UniProtKB-SubCell"/>
</dbReference>
<keyword evidence="4 11" id="KW-0418">Kinase</keyword>
<feature type="domain" description="PIK helical" evidence="10">
    <location>
        <begin position="414"/>
        <end position="614"/>
    </location>
</feature>
<dbReference type="PROSITE" id="PS51545">
    <property type="entry name" value="PIK_HELICAL"/>
    <property type="match status" value="1"/>
</dbReference>
<evidence type="ECO:0000256" key="2">
    <source>
        <dbReference type="ARBA" id="ARBA00012169"/>
    </source>
</evidence>
<keyword evidence="12" id="KW-1185">Reference proteome</keyword>
<dbReference type="InterPro" id="IPR011009">
    <property type="entry name" value="Kinase-like_dom_sf"/>
</dbReference>
<evidence type="ECO:0000256" key="6">
    <source>
        <dbReference type="ARBA" id="ARBA00037860"/>
    </source>
</evidence>
<evidence type="ECO:0000256" key="1">
    <source>
        <dbReference type="ARBA" id="ARBA00004450"/>
    </source>
</evidence>
<organism evidence="11 12">
    <name type="scientific">Folsomia candida</name>
    <name type="common">Springtail</name>
    <dbReference type="NCBI Taxonomy" id="158441"/>
    <lineage>
        <taxon>Eukaryota</taxon>
        <taxon>Metazoa</taxon>
        <taxon>Ecdysozoa</taxon>
        <taxon>Arthropoda</taxon>
        <taxon>Hexapoda</taxon>
        <taxon>Collembola</taxon>
        <taxon>Entomobryomorpha</taxon>
        <taxon>Isotomoidea</taxon>
        <taxon>Isotomidae</taxon>
        <taxon>Proisotominae</taxon>
        <taxon>Folsomia</taxon>
    </lineage>
</organism>
<feature type="domain" description="PI3K/PI4K catalytic" evidence="9">
    <location>
        <begin position="970"/>
        <end position="1237"/>
    </location>
</feature>
<dbReference type="PANTHER" id="PTHR10048:SF22">
    <property type="entry name" value="PHOSPHATIDYLINOSITOL 4-KINASE BETA"/>
    <property type="match status" value="1"/>
</dbReference>
<feature type="compositionally biased region" description="Low complexity" evidence="8">
    <location>
        <begin position="631"/>
        <end position="644"/>
    </location>
</feature>
<dbReference type="Gene3D" id="3.30.1010.10">
    <property type="entry name" value="Phosphatidylinositol 3-kinase Catalytic Subunit, Chain A, domain 4"/>
    <property type="match status" value="1"/>
</dbReference>
<dbReference type="GO" id="GO:0046854">
    <property type="term" value="P:phosphatidylinositol phosphate biosynthetic process"/>
    <property type="evidence" value="ECO:0007669"/>
    <property type="project" value="InterPro"/>
</dbReference>
<dbReference type="GO" id="GO:0048015">
    <property type="term" value="P:phosphatidylinositol-mediated signaling"/>
    <property type="evidence" value="ECO:0007669"/>
    <property type="project" value="TreeGrafter"/>
</dbReference>
<evidence type="ECO:0000256" key="3">
    <source>
        <dbReference type="ARBA" id="ARBA00022679"/>
    </source>
</evidence>
<dbReference type="GO" id="GO:0030867">
    <property type="term" value="C:rough endoplasmic reticulum membrane"/>
    <property type="evidence" value="ECO:0007669"/>
    <property type="project" value="UniProtKB-SubCell"/>
</dbReference>
<dbReference type="FunFam" id="1.10.1070.11:FF:000004">
    <property type="entry name" value="Phosphatidylinositol 4-kinase, catalytic, beta"/>
    <property type="match status" value="1"/>
</dbReference>
<dbReference type="InterPro" id="IPR036940">
    <property type="entry name" value="PI3/4_kinase_cat_sf"/>
</dbReference>
<proteinExistence type="predicted"/>